<evidence type="ECO:0000256" key="3">
    <source>
        <dbReference type="ARBA" id="ARBA00022801"/>
    </source>
</evidence>
<dbReference type="GO" id="GO:0046872">
    <property type="term" value="F:metal ion binding"/>
    <property type="evidence" value="ECO:0007669"/>
    <property type="project" value="UniProtKB-KW"/>
</dbReference>
<dbReference type="PANTHER" id="PTHR35005">
    <property type="entry name" value="3-DEHYDRO-SCYLLO-INOSOSE HYDROLASE"/>
    <property type="match status" value="1"/>
</dbReference>
<dbReference type="SUPFAM" id="SSF102215">
    <property type="entry name" value="Creatininase"/>
    <property type="match status" value="1"/>
</dbReference>
<dbReference type="EMBL" id="LIZS01000012">
    <property type="protein sequence ID" value="KPJ53808.1"/>
    <property type="molecule type" value="Genomic_DNA"/>
</dbReference>
<dbReference type="Gene3D" id="3.40.50.10310">
    <property type="entry name" value="Creatininase"/>
    <property type="match status" value="1"/>
</dbReference>
<sequence length="270" mass="30282">MIRSGTTGKSVQHHIENDWKGGAVRTLYRELTSEEIREAAEQDYIAVLPTGCIEQHGPHLPVDVDFGGFEDMLAEAAELARETHGLKILVMPPIPYGPANEHMGFPGTISISYQTYFRFLFEIAVSLIEHGFRRIALAPGCGGHYLEPAAWEVRRWAAEEGKPAVVWVLSCNYCEIGERLIPGTSDFHAGEFETSLVLATREHLVRKEKIRRPKLAEFSFKSAWSMHEISDTGASGDPTKATKETGEQIYRSIIEFWCAQFKEIEEGEAE</sequence>
<reference evidence="6 7" key="1">
    <citation type="journal article" date="2015" name="Microbiome">
        <title>Genomic resolution of linkages in carbon, nitrogen, and sulfur cycling among widespread estuary sediment bacteria.</title>
        <authorList>
            <person name="Baker B.J."/>
            <person name="Lazar C.S."/>
            <person name="Teske A.P."/>
            <person name="Dick G.J."/>
        </authorList>
    </citation>
    <scope>NUCLEOTIDE SEQUENCE [LARGE SCALE GENOMIC DNA]</scope>
    <source>
        <strain evidence="6">DG_24</strain>
    </source>
</reference>
<dbReference type="STRING" id="1703770.AMJ39_03210"/>
<dbReference type="PATRIC" id="fig|1703770.3.peg.1306"/>
<evidence type="ECO:0000256" key="1">
    <source>
        <dbReference type="ARBA" id="ARBA00001947"/>
    </source>
</evidence>
<comment type="caution">
    <text evidence="6">The sequence shown here is derived from an EMBL/GenBank/DDBJ whole genome shotgun (WGS) entry which is preliminary data.</text>
</comment>
<keyword evidence="2" id="KW-0479">Metal-binding</keyword>
<evidence type="ECO:0000256" key="5">
    <source>
        <dbReference type="ARBA" id="ARBA00024029"/>
    </source>
</evidence>
<protein>
    <recommendedName>
        <fullName evidence="8">Creatininase</fullName>
    </recommendedName>
</protein>
<dbReference type="GO" id="GO:0009231">
    <property type="term" value="P:riboflavin biosynthetic process"/>
    <property type="evidence" value="ECO:0007669"/>
    <property type="project" value="TreeGrafter"/>
</dbReference>
<evidence type="ECO:0008006" key="8">
    <source>
        <dbReference type="Google" id="ProtNLM"/>
    </source>
</evidence>
<dbReference type="Pfam" id="PF02633">
    <property type="entry name" value="Creatininase"/>
    <property type="match status" value="1"/>
</dbReference>
<dbReference type="Proteomes" id="UP000052008">
    <property type="component" value="Unassembled WGS sequence"/>
</dbReference>
<accession>A0A0S7WUE6</accession>
<evidence type="ECO:0000313" key="7">
    <source>
        <dbReference type="Proteomes" id="UP000052008"/>
    </source>
</evidence>
<dbReference type="InterPro" id="IPR003785">
    <property type="entry name" value="Creatininase/forma_Hydrolase"/>
</dbReference>
<proteinExistence type="inferred from homology"/>
<dbReference type="InterPro" id="IPR024087">
    <property type="entry name" value="Creatininase-like_sf"/>
</dbReference>
<comment type="cofactor">
    <cofactor evidence="1">
        <name>Zn(2+)</name>
        <dbReference type="ChEBI" id="CHEBI:29105"/>
    </cofactor>
</comment>
<name>A0A0S7WUE6_UNCT6</name>
<keyword evidence="3" id="KW-0378">Hydrolase</keyword>
<dbReference type="AlphaFoldDB" id="A0A0S7WUE6"/>
<dbReference type="GO" id="GO:0016811">
    <property type="term" value="F:hydrolase activity, acting on carbon-nitrogen (but not peptide) bonds, in linear amides"/>
    <property type="evidence" value="ECO:0007669"/>
    <property type="project" value="TreeGrafter"/>
</dbReference>
<organism evidence="6 7">
    <name type="scientific">candidate division TA06 bacterium DG_24</name>
    <dbReference type="NCBI Taxonomy" id="1703770"/>
    <lineage>
        <taxon>Bacteria</taxon>
        <taxon>Bacteria division TA06</taxon>
    </lineage>
</organism>
<dbReference type="PANTHER" id="PTHR35005:SF1">
    <property type="entry name" value="2-AMINO-5-FORMYLAMINO-6-RIBOSYLAMINOPYRIMIDIN-4(3H)-ONE 5'-MONOPHOSPHATE DEFORMYLASE"/>
    <property type="match status" value="1"/>
</dbReference>
<comment type="similarity">
    <text evidence="5">Belongs to the creatininase superfamily.</text>
</comment>
<evidence type="ECO:0000256" key="2">
    <source>
        <dbReference type="ARBA" id="ARBA00022723"/>
    </source>
</evidence>
<keyword evidence="4" id="KW-0862">Zinc</keyword>
<gene>
    <name evidence="6" type="ORF">AMJ39_03210</name>
</gene>
<evidence type="ECO:0000256" key="4">
    <source>
        <dbReference type="ARBA" id="ARBA00022833"/>
    </source>
</evidence>
<evidence type="ECO:0000313" key="6">
    <source>
        <dbReference type="EMBL" id="KPJ53808.1"/>
    </source>
</evidence>